<dbReference type="GO" id="GO:0004088">
    <property type="term" value="F:carbamoyl-phosphate synthase (glutamine-hydrolyzing) activity"/>
    <property type="evidence" value="ECO:0007669"/>
    <property type="project" value="TreeGrafter"/>
</dbReference>
<dbReference type="AlphaFoldDB" id="A0A7J7NYN3"/>
<dbReference type="Pfam" id="PF25596">
    <property type="entry name" value="CPSase_L_D1"/>
    <property type="match status" value="1"/>
</dbReference>
<dbReference type="Proteomes" id="UP000541444">
    <property type="component" value="Unassembled WGS sequence"/>
</dbReference>
<dbReference type="GO" id="GO:0004087">
    <property type="term" value="F:carbamoyl-phosphate synthase (ammonia) activity"/>
    <property type="evidence" value="ECO:0007669"/>
    <property type="project" value="UniProtKB-EC"/>
</dbReference>
<name>A0A7J7NYN3_9MAGN</name>
<evidence type="ECO:0000256" key="3">
    <source>
        <dbReference type="ARBA" id="ARBA00022741"/>
    </source>
</evidence>
<evidence type="ECO:0000256" key="1">
    <source>
        <dbReference type="ARBA" id="ARBA00022598"/>
    </source>
</evidence>
<evidence type="ECO:0000256" key="2">
    <source>
        <dbReference type="ARBA" id="ARBA00022723"/>
    </source>
</evidence>
<evidence type="ECO:0000313" key="7">
    <source>
        <dbReference type="EMBL" id="KAF6172200.1"/>
    </source>
</evidence>
<dbReference type="GO" id="GO:0006541">
    <property type="term" value="P:glutamine metabolic process"/>
    <property type="evidence" value="ECO:0007669"/>
    <property type="project" value="TreeGrafter"/>
</dbReference>
<proteinExistence type="predicted"/>
<sequence>MGFCMNPCDYFPTRVTVNPSLPISPAVRFFLYVKNTGTKLNVSSLILYLRRQCIGSTRVEVKPVRCGNENGIVDSGSGSFNGSSIGKRFDIKKIMILGAGPIVIDQACEFDYSGTQACKALKEDGYVVILINSNPATIMTNPDLAD</sequence>
<reference evidence="7 8" key="1">
    <citation type="journal article" date="2020" name="IScience">
        <title>Genome Sequencing of the Endangered Kingdonia uniflora (Circaeasteraceae, Ranunculales) Reveals Potential Mechanisms of Evolutionary Specialization.</title>
        <authorList>
            <person name="Sun Y."/>
            <person name="Deng T."/>
            <person name="Zhang A."/>
            <person name="Moore M.J."/>
            <person name="Landis J.B."/>
            <person name="Lin N."/>
            <person name="Zhang H."/>
            <person name="Zhang X."/>
            <person name="Huang J."/>
            <person name="Zhang X."/>
            <person name="Sun H."/>
            <person name="Wang H."/>
        </authorList>
    </citation>
    <scope>NUCLEOTIDE SEQUENCE [LARGE SCALE GENOMIC DNA]</scope>
    <source>
        <strain evidence="7">TB1705</strain>
        <tissue evidence="7">Leaf</tissue>
    </source>
</reference>
<dbReference type="GO" id="GO:0005524">
    <property type="term" value="F:ATP binding"/>
    <property type="evidence" value="ECO:0007669"/>
    <property type="project" value="UniProtKB-KW"/>
</dbReference>
<organism evidence="7 8">
    <name type="scientific">Kingdonia uniflora</name>
    <dbReference type="NCBI Taxonomy" id="39325"/>
    <lineage>
        <taxon>Eukaryota</taxon>
        <taxon>Viridiplantae</taxon>
        <taxon>Streptophyta</taxon>
        <taxon>Embryophyta</taxon>
        <taxon>Tracheophyta</taxon>
        <taxon>Spermatophyta</taxon>
        <taxon>Magnoliopsida</taxon>
        <taxon>Ranunculales</taxon>
        <taxon>Circaeasteraceae</taxon>
        <taxon>Kingdonia</taxon>
    </lineage>
</organism>
<dbReference type="FunFam" id="3.40.50.20:FF:000001">
    <property type="entry name" value="Carbamoyl-phosphate synthase large chain"/>
    <property type="match status" value="1"/>
</dbReference>
<dbReference type="GO" id="GO:0005737">
    <property type="term" value="C:cytoplasm"/>
    <property type="evidence" value="ECO:0007669"/>
    <property type="project" value="TreeGrafter"/>
</dbReference>
<evidence type="ECO:0000259" key="6">
    <source>
        <dbReference type="Pfam" id="PF25596"/>
    </source>
</evidence>
<comment type="caution">
    <text evidence="7">The sequence shown here is derived from an EMBL/GenBank/DDBJ whole genome shotgun (WGS) entry which is preliminary data.</text>
</comment>
<dbReference type="InterPro" id="IPR016185">
    <property type="entry name" value="PreATP-grasp_dom_sf"/>
</dbReference>
<dbReference type="PANTHER" id="PTHR11405">
    <property type="entry name" value="CARBAMOYLTRANSFERASE FAMILY MEMBER"/>
    <property type="match status" value="1"/>
</dbReference>
<gene>
    <name evidence="7" type="ORF">GIB67_024822</name>
</gene>
<feature type="domain" description="Carbamoyl phosphate synthase preATP-grasp" evidence="6">
    <location>
        <begin position="91"/>
        <end position="146"/>
    </location>
</feature>
<keyword evidence="3" id="KW-0547">Nucleotide-binding</keyword>
<dbReference type="PANTHER" id="PTHR11405:SF53">
    <property type="entry name" value="CARBAMOYL-PHOSPHATE SYNTHASE [AMMONIA], MITOCHONDRIAL"/>
    <property type="match status" value="1"/>
</dbReference>
<comment type="catalytic activity">
    <reaction evidence="5">
        <text>hydrogencarbonate + NH4(+) + 2 ATP = carbamoyl phosphate + 2 ADP + phosphate + 2 H(+)</text>
        <dbReference type="Rhea" id="RHEA:18029"/>
        <dbReference type="ChEBI" id="CHEBI:15378"/>
        <dbReference type="ChEBI" id="CHEBI:17544"/>
        <dbReference type="ChEBI" id="CHEBI:28938"/>
        <dbReference type="ChEBI" id="CHEBI:30616"/>
        <dbReference type="ChEBI" id="CHEBI:43474"/>
        <dbReference type="ChEBI" id="CHEBI:58228"/>
        <dbReference type="ChEBI" id="CHEBI:456216"/>
        <dbReference type="EC" id="6.3.4.16"/>
    </reaction>
</comment>
<dbReference type="SUPFAM" id="SSF52440">
    <property type="entry name" value="PreATP-grasp domain"/>
    <property type="match status" value="1"/>
</dbReference>
<keyword evidence="8" id="KW-1185">Reference proteome</keyword>
<keyword evidence="1" id="KW-0436">Ligase</keyword>
<evidence type="ECO:0000256" key="4">
    <source>
        <dbReference type="ARBA" id="ARBA00022840"/>
    </source>
</evidence>
<dbReference type="PRINTS" id="PR00098">
    <property type="entry name" value="CPSASE"/>
</dbReference>
<evidence type="ECO:0000313" key="8">
    <source>
        <dbReference type="Proteomes" id="UP000541444"/>
    </source>
</evidence>
<evidence type="ECO:0000256" key="5">
    <source>
        <dbReference type="ARBA" id="ARBA00047359"/>
    </source>
</evidence>
<dbReference type="GO" id="GO:0046872">
    <property type="term" value="F:metal ion binding"/>
    <property type="evidence" value="ECO:0007669"/>
    <property type="project" value="UniProtKB-KW"/>
</dbReference>
<keyword evidence="4" id="KW-0067">ATP-binding</keyword>
<dbReference type="OrthoDB" id="1713631at2759"/>
<protein>
    <recommendedName>
        <fullName evidence="6">Carbamoyl phosphate synthase preATP-grasp domain-containing protein</fullName>
    </recommendedName>
</protein>
<accession>A0A7J7NYN3</accession>
<dbReference type="InterPro" id="IPR058047">
    <property type="entry name" value="CPSase_preATP-grasp"/>
</dbReference>
<dbReference type="Gene3D" id="3.40.50.20">
    <property type="match status" value="1"/>
</dbReference>
<keyword evidence="2" id="KW-0479">Metal-binding</keyword>
<dbReference type="EMBL" id="JACGCM010000440">
    <property type="protein sequence ID" value="KAF6172200.1"/>
    <property type="molecule type" value="Genomic_DNA"/>
</dbReference>
<dbReference type="InterPro" id="IPR005483">
    <property type="entry name" value="CPSase_dom"/>
</dbReference>